<dbReference type="CDD" id="cd15831">
    <property type="entry name" value="BTAD"/>
    <property type="match status" value="1"/>
</dbReference>
<evidence type="ECO:0000313" key="9">
    <source>
        <dbReference type="Proteomes" id="UP001240984"/>
    </source>
</evidence>
<dbReference type="PANTHER" id="PTHR35807">
    <property type="entry name" value="TRANSCRIPTIONAL REGULATOR REDD-RELATED"/>
    <property type="match status" value="1"/>
</dbReference>
<feature type="domain" description="OmpR/PhoB-type" evidence="7">
    <location>
        <begin position="13"/>
        <end position="117"/>
    </location>
</feature>
<sequence>MAASTLTLDAYWTVTGEEGSVRIQVLGTVRAWLGEQPVELTSAGQRAVLGLLALACGQPVTRPELIDSLWGDDPPVSAVNVLQTYVKHLRRRLEPDRPARSRSALLPHVGDGYALRATADTLDLLCFRHLHAQAAAAQHDGDDRRAAALLEQALRQWHGAPLADVPQLAGHPKVVAIAAERAAALARYGELKIALGEVAEALPALEEAVAAQPLDEAGQARLIRAYAATGRRADAFEVYHSARRRLADELGVDPGPELRAAHDTVLRAEAPATVAETAARRHVPAQLPADVPDFVGRDGELSRLDALLGSPTVVISALSGTAGVGKTALAVRWAHRVRTGFPDGQLYINLRGYDTERPVTAGEALARFLRALGVPGQEVPLDAEERADRYRSLLDGRRMLIVLDNASSVAQVRPLLPGAAGCLTVVTSRDALPGLVARHGARRLDLDLLPHADALALLRRLIGPRCDEDPDAVDELAERCARLPLALRVAAELALSRPAVPLGQLAGELADERRRLSMLDAGGDPETGVRAVFSFSYRQLPEAAARAFRLLGLHPGPDVEPYAAAALFNTPVTRARDLLESLAAAHLVQRNGTGRYALHDLLRAYASELALLDGDETGTVRLLDAWLHTAQTAMTALHPAERDRYRRSTATAMPIAPVGDPMAAQLWLDDERGNLAAAVAYAAVHGHSAHAVALTVTLLRYLEGGGHVAEAIAMHTHARDAAQRTGDTAAEAQLLNNIALIYSQQGRFAQATEYLRHAIDAARRCGDPAAETRALGNLGHVDAWLGRYDDAAANLRAALALCRRTGDRPAEARVLGNLGQVYRRQGRHADAETHLRRSIELCRSISDHIGEAYVLVTLGHVEAGRGRLIDAADHHRAALTLFRRSTERGGEALALDGLGTAELALGDAVGFDHLLEALAIFRRLGERAGEAQAGNSIGEAHTAAGRPEAAREAHTAALSVAREIGDRYEQARAHSGLTAAAEALADGTAAATHRHAAETIYTEIGAPRPASAFS</sequence>
<dbReference type="InterPro" id="IPR001867">
    <property type="entry name" value="OmpR/PhoB-type_DNA-bd"/>
</dbReference>
<dbReference type="PROSITE" id="PS51755">
    <property type="entry name" value="OMPR_PHOB"/>
    <property type="match status" value="1"/>
</dbReference>
<dbReference type="GO" id="GO:0003677">
    <property type="term" value="F:DNA binding"/>
    <property type="evidence" value="ECO:0007669"/>
    <property type="project" value="UniProtKB-KW"/>
</dbReference>
<dbReference type="InterPro" id="IPR016032">
    <property type="entry name" value="Sig_transdc_resp-reg_C-effctor"/>
</dbReference>
<protein>
    <submittedName>
        <fullName evidence="8">DNA-binding SARP family transcriptional activator</fullName>
    </submittedName>
</protein>
<keyword evidence="2" id="KW-0805">Transcription regulation</keyword>
<evidence type="ECO:0000256" key="5">
    <source>
        <dbReference type="PROSITE-ProRule" id="PRU00339"/>
    </source>
</evidence>
<dbReference type="SUPFAM" id="SSF52540">
    <property type="entry name" value="P-loop containing nucleoside triphosphate hydrolases"/>
    <property type="match status" value="1"/>
</dbReference>
<accession>A0ABT9MVJ2</accession>
<dbReference type="Pfam" id="PF03704">
    <property type="entry name" value="BTAD"/>
    <property type="match status" value="1"/>
</dbReference>
<comment type="caution">
    <text evidence="8">The sequence shown here is derived from an EMBL/GenBank/DDBJ whole genome shotgun (WGS) entry which is preliminary data.</text>
</comment>
<dbReference type="EMBL" id="JAUSRA010000001">
    <property type="protein sequence ID" value="MDP9795459.1"/>
    <property type="molecule type" value="Genomic_DNA"/>
</dbReference>
<dbReference type="InterPro" id="IPR003593">
    <property type="entry name" value="AAA+_ATPase"/>
</dbReference>
<dbReference type="SMART" id="SM00382">
    <property type="entry name" value="AAA"/>
    <property type="match status" value="1"/>
</dbReference>
<dbReference type="SUPFAM" id="SSF46894">
    <property type="entry name" value="C-terminal effector domain of the bipartite response regulators"/>
    <property type="match status" value="1"/>
</dbReference>
<evidence type="ECO:0000256" key="6">
    <source>
        <dbReference type="PROSITE-ProRule" id="PRU01091"/>
    </source>
</evidence>
<keyword evidence="3 6" id="KW-0238">DNA-binding</keyword>
<dbReference type="PRINTS" id="PR00364">
    <property type="entry name" value="DISEASERSIST"/>
</dbReference>
<organism evidence="8 9">
    <name type="scientific">Catenuloplanes nepalensis</name>
    <dbReference type="NCBI Taxonomy" id="587533"/>
    <lineage>
        <taxon>Bacteria</taxon>
        <taxon>Bacillati</taxon>
        <taxon>Actinomycetota</taxon>
        <taxon>Actinomycetes</taxon>
        <taxon>Micromonosporales</taxon>
        <taxon>Micromonosporaceae</taxon>
        <taxon>Catenuloplanes</taxon>
    </lineage>
</organism>
<evidence type="ECO:0000256" key="1">
    <source>
        <dbReference type="ARBA" id="ARBA00005820"/>
    </source>
</evidence>
<keyword evidence="4" id="KW-0804">Transcription</keyword>
<dbReference type="SMART" id="SM00862">
    <property type="entry name" value="Trans_reg_C"/>
    <property type="match status" value="1"/>
</dbReference>
<dbReference type="RefSeq" id="WP_306831294.1">
    <property type="nucleotide sequence ID" value="NZ_JAUSRA010000001.1"/>
</dbReference>
<keyword evidence="9" id="KW-1185">Reference proteome</keyword>
<keyword evidence="5" id="KW-0802">TPR repeat</keyword>
<dbReference type="Proteomes" id="UP001240984">
    <property type="component" value="Unassembled WGS sequence"/>
</dbReference>
<dbReference type="SMART" id="SM01043">
    <property type="entry name" value="BTAD"/>
    <property type="match status" value="1"/>
</dbReference>
<dbReference type="PANTHER" id="PTHR35807:SF1">
    <property type="entry name" value="TRANSCRIPTIONAL REGULATOR REDD"/>
    <property type="match status" value="1"/>
</dbReference>
<dbReference type="InterPro" id="IPR011990">
    <property type="entry name" value="TPR-like_helical_dom_sf"/>
</dbReference>
<evidence type="ECO:0000259" key="7">
    <source>
        <dbReference type="PROSITE" id="PS51755"/>
    </source>
</evidence>
<feature type="repeat" description="TPR" evidence="5">
    <location>
        <begin position="812"/>
        <end position="845"/>
    </location>
</feature>
<evidence type="ECO:0000313" key="8">
    <source>
        <dbReference type="EMBL" id="MDP9795459.1"/>
    </source>
</evidence>
<dbReference type="CDD" id="cd00383">
    <property type="entry name" value="trans_reg_C"/>
    <property type="match status" value="1"/>
</dbReference>
<feature type="DNA-binding region" description="OmpR/PhoB-type" evidence="6">
    <location>
        <begin position="13"/>
        <end position="117"/>
    </location>
</feature>
<dbReference type="Pfam" id="PF00486">
    <property type="entry name" value="Trans_reg_C"/>
    <property type="match status" value="1"/>
</dbReference>
<dbReference type="PROSITE" id="PS50005">
    <property type="entry name" value="TPR"/>
    <property type="match status" value="2"/>
</dbReference>
<evidence type="ECO:0000256" key="2">
    <source>
        <dbReference type="ARBA" id="ARBA00023015"/>
    </source>
</evidence>
<feature type="repeat" description="TPR" evidence="5">
    <location>
        <begin position="182"/>
        <end position="215"/>
    </location>
</feature>
<dbReference type="Pfam" id="PF13424">
    <property type="entry name" value="TPR_12"/>
    <property type="match status" value="2"/>
</dbReference>
<evidence type="ECO:0000256" key="3">
    <source>
        <dbReference type="ARBA" id="ARBA00023125"/>
    </source>
</evidence>
<dbReference type="InterPro" id="IPR027417">
    <property type="entry name" value="P-loop_NTPase"/>
</dbReference>
<comment type="similarity">
    <text evidence="1">Belongs to the AfsR/DnrI/RedD regulatory family.</text>
</comment>
<dbReference type="SMART" id="SM00028">
    <property type="entry name" value="TPR"/>
    <property type="match status" value="6"/>
</dbReference>
<dbReference type="InterPro" id="IPR051677">
    <property type="entry name" value="AfsR-DnrI-RedD_regulator"/>
</dbReference>
<dbReference type="InterPro" id="IPR019734">
    <property type="entry name" value="TPR_rpt"/>
</dbReference>
<dbReference type="Gene3D" id="1.25.40.10">
    <property type="entry name" value="Tetratricopeptide repeat domain"/>
    <property type="match status" value="3"/>
</dbReference>
<name>A0ABT9MVJ2_9ACTN</name>
<proteinExistence type="inferred from homology"/>
<dbReference type="Gene3D" id="3.40.50.300">
    <property type="entry name" value="P-loop containing nucleotide triphosphate hydrolases"/>
    <property type="match status" value="1"/>
</dbReference>
<evidence type="ECO:0000256" key="4">
    <source>
        <dbReference type="ARBA" id="ARBA00023163"/>
    </source>
</evidence>
<reference evidence="8 9" key="1">
    <citation type="submission" date="2023-07" db="EMBL/GenBank/DDBJ databases">
        <title>Sequencing the genomes of 1000 actinobacteria strains.</title>
        <authorList>
            <person name="Klenk H.-P."/>
        </authorList>
    </citation>
    <scope>NUCLEOTIDE SEQUENCE [LARGE SCALE GENOMIC DNA]</scope>
    <source>
        <strain evidence="8 9">DSM 44710</strain>
    </source>
</reference>
<dbReference type="InterPro" id="IPR005158">
    <property type="entry name" value="BTAD"/>
</dbReference>
<dbReference type="Gene3D" id="1.10.10.10">
    <property type="entry name" value="Winged helix-like DNA-binding domain superfamily/Winged helix DNA-binding domain"/>
    <property type="match status" value="1"/>
</dbReference>
<dbReference type="SUPFAM" id="SSF48452">
    <property type="entry name" value="TPR-like"/>
    <property type="match status" value="2"/>
</dbReference>
<dbReference type="InterPro" id="IPR036388">
    <property type="entry name" value="WH-like_DNA-bd_sf"/>
</dbReference>
<gene>
    <name evidence="8" type="ORF">J2S43_003971</name>
</gene>